<dbReference type="GeneID" id="14874431"/>
<evidence type="ECO:0000256" key="8">
    <source>
        <dbReference type="ARBA" id="ARBA00022801"/>
    </source>
</evidence>
<dbReference type="InterPro" id="IPR001365">
    <property type="entry name" value="A_deaminase_dom"/>
</dbReference>
<protein>
    <recommendedName>
        <fullName evidence="4">adenosine deaminase</fullName>
        <ecNumber evidence="4">3.5.4.4</ecNumber>
    </recommendedName>
</protein>
<feature type="chain" id="PRO_5003315526" description="adenosine deaminase" evidence="11">
    <location>
        <begin position="28"/>
        <end position="561"/>
    </location>
</feature>
<evidence type="ECO:0000259" key="12">
    <source>
        <dbReference type="Pfam" id="PF00962"/>
    </source>
</evidence>
<dbReference type="AlphaFoldDB" id="F4PNZ1"/>
<dbReference type="Gene3D" id="3.20.20.140">
    <property type="entry name" value="Metal-dependent hydrolases"/>
    <property type="match status" value="1"/>
</dbReference>
<evidence type="ECO:0000313" key="14">
    <source>
        <dbReference type="EMBL" id="EGG22670.1"/>
    </source>
</evidence>
<dbReference type="STRING" id="1054147.F4PNZ1"/>
<dbReference type="GO" id="GO:0005615">
    <property type="term" value="C:extracellular space"/>
    <property type="evidence" value="ECO:0007669"/>
    <property type="project" value="InterPro"/>
</dbReference>
<evidence type="ECO:0000259" key="13">
    <source>
        <dbReference type="Pfam" id="PF08451"/>
    </source>
</evidence>
<keyword evidence="5" id="KW-0964">Secreted</keyword>
<organism evidence="14 15">
    <name type="scientific">Cavenderia fasciculata</name>
    <name type="common">Slime mold</name>
    <name type="synonym">Dictyostelium fasciculatum</name>
    <dbReference type="NCBI Taxonomy" id="261658"/>
    <lineage>
        <taxon>Eukaryota</taxon>
        <taxon>Amoebozoa</taxon>
        <taxon>Evosea</taxon>
        <taxon>Eumycetozoa</taxon>
        <taxon>Dictyostelia</taxon>
        <taxon>Acytosteliales</taxon>
        <taxon>Cavenderiaceae</taxon>
        <taxon>Cavenderia</taxon>
    </lineage>
</organism>
<reference evidence="15" key="1">
    <citation type="journal article" date="2011" name="Genome Res.">
        <title>Phylogeny-wide analysis of social amoeba genomes highlights ancient origins for complex intercellular communication.</title>
        <authorList>
            <person name="Heidel A.J."/>
            <person name="Lawal H.M."/>
            <person name="Felder M."/>
            <person name="Schilde C."/>
            <person name="Helps N.R."/>
            <person name="Tunggal B."/>
            <person name="Rivero F."/>
            <person name="John U."/>
            <person name="Schleicher M."/>
            <person name="Eichinger L."/>
            <person name="Platzer M."/>
            <person name="Noegel A.A."/>
            <person name="Schaap P."/>
            <person name="Gloeckner G."/>
        </authorList>
    </citation>
    <scope>NUCLEOTIDE SEQUENCE [LARGE SCALE GENOMIC DNA]</scope>
    <source>
        <strain evidence="15">SH3</strain>
    </source>
</reference>
<keyword evidence="15" id="KW-1185">Reference proteome</keyword>
<evidence type="ECO:0000256" key="11">
    <source>
        <dbReference type="SAM" id="SignalP"/>
    </source>
</evidence>
<evidence type="ECO:0000256" key="3">
    <source>
        <dbReference type="ARBA" id="ARBA00006083"/>
    </source>
</evidence>
<dbReference type="FunFam" id="3.20.20.140:FF:000017">
    <property type="entry name" value="Adenosine deaminase 2"/>
    <property type="match status" value="1"/>
</dbReference>
<proteinExistence type="inferred from homology"/>
<comment type="similarity">
    <text evidence="3">Belongs to the metallo-dependent hydrolases superfamily. Adenosine and AMP deaminases family. ADGF subfamily.</text>
</comment>
<dbReference type="OMA" id="SMKQCIE"/>
<evidence type="ECO:0000256" key="10">
    <source>
        <dbReference type="SAM" id="MobiDB-lite"/>
    </source>
</evidence>
<dbReference type="InterPro" id="IPR013659">
    <property type="entry name" value="A_deaminase_N"/>
</dbReference>
<dbReference type="OrthoDB" id="7202371at2759"/>
<dbReference type="GO" id="GO:0006154">
    <property type="term" value="P:adenosine catabolic process"/>
    <property type="evidence" value="ECO:0007669"/>
    <property type="project" value="InterPro"/>
</dbReference>
<keyword evidence="6" id="KW-0479">Metal-binding</keyword>
<dbReference type="InterPro" id="IPR032466">
    <property type="entry name" value="Metal_Hydrolase"/>
</dbReference>
<feature type="signal peptide" evidence="11">
    <location>
        <begin position="1"/>
        <end position="27"/>
    </location>
</feature>
<dbReference type="GO" id="GO:0046872">
    <property type="term" value="F:metal ion binding"/>
    <property type="evidence" value="ECO:0007669"/>
    <property type="project" value="UniProtKB-KW"/>
</dbReference>
<name>F4PNZ1_CACFS</name>
<comment type="subcellular location">
    <subcellularLocation>
        <location evidence="2">Secreted</location>
    </subcellularLocation>
</comment>
<dbReference type="PANTHER" id="PTHR11409">
    <property type="entry name" value="ADENOSINE DEAMINASE"/>
    <property type="match status" value="1"/>
</dbReference>
<dbReference type="EMBL" id="GL883009">
    <property type="protein sequence ID" value="EGG22670.1"/>
    <property type="molecule type" value="Genomic_DNA"/>
</dbReference>
<dbReference type="Pfam" id="PF08451">
    <property type="entry name" value="A_deaminase_N"/>
    <property type="match status" value="1"/>
</dbReference>
<evidence type="ECO:0000256" key="4">
    <source>
        <dbReference type="ARBA" id="ARBA00012784"/>
    </source>
</evidence>
<dbReference type="NCBIfam" id="TIGR01431">
    <property type="entry name" value="adm_rel"/>
    <property type="match status" value="1"/>
</dbReference>
<dbReference type="GO" id="GO:0004000">
    <property type="term" value="F:adenosine deaminase activity"/>
    <property type="evidence" value="ECO:0007669"/>
    <property type="project" value="InterPro"/>
</dbReference>
<keyword evidence="7 11" id="KW-0732">Signal</keyword>
<dbReference type="InterPro" id="IPR006330">
    <property type="entry name" value="Ado/ade_deaminase"/>
</dbReference>
<gene>
    <name evidence="14" type="ORF">DFA_04800</name>
</gene>
<dbReference type="PANTHER" id="PTHR11409:SF39">
    <property type="entry name" value="ADENOSINE DEAMINASE 2"/>
    <property type="match status" value="1"/>
</dbReference>
<dbReference type="Proteomes" id="UP000007797">
    <property type="component" value="Unassembled WGS sequence"/>
</dbReference>
<dbReference type="InterPro" id="IPR006331">
    <property type="entry name" value="ADGF"/>
</dbReference>
<accession>F4PNZ1</accession>
<comment type="cofactor">
    <cofactor evidence="1">
        <name>Zn(2+)</name>
        <dbReference type="ChEBI" id="CHEBI:29105"/>
    </cofactor>
</comment>
<dbReference type="RefSeq" id="XP_004360521.1">
    <property type="nucleotide sequence ID" value="XM_004360464.1"/>
</dbReference>
<evidence type="ECO:0000256" key="1">
    <source>
        <dbReference type="ARBA" id="ARBA00001947"/>
    </source>
</evidence>
<evidence type="ECO:0000256" key="5">
    <source>
        <dbReference type="ARBA" id="ARBA00022525"/>
    </source>
</evidence>
<evidence type="ECO:0000256" key="7">
    <source>
        <dbReference type="ARBA" id="ARBA00022729"/>
    </source>
</evidence>
<evidence type="ECO:0000256" key="9">
    <source>
        <dbReference type="ARBA" id="ARBA00047764"/>
    </source>
</evidence>
<feature type="region of interest" description="Disordered" evidence="10">
    <location>
        <begin position="35"/>
        <end position="74"/>
    </location>
</feature>
<evidence type="ECO:0000256" key="6">
    <source>
        <dbReference type="ARBA" id="ARBA00022723"/>
    </source>
</evidence>
<comment type="catalytic activity">
    <reaction evidence="9">
        <text>adenosine + H2O + H(+) = inosine + NH4(+)</text>
        <dbReference type="Rhea" id="RHEA:24408"/>
        <dbReference type="ChEBI" id="CHEBI:15377"/>
        <dbReference type="ChEBI" id="CHEBI:15378"/>
        <dbReference type="ChEBI" id="CHEBI:16335"/>
        <dbReference type="ChEBI" id="CHEBI:17596"/>
        <dbReference type="ChEBI" id="CHEBI:28938"/>
        <dbReference type="EC" id="3.5.4.4"/>
    </reaction>
</comment>
<evidence type="ECO:0000256" key="2">
    <source>
        <dbReference type="ARBA" id="ARBA00004613"/>
    </source>
</evidence>
<dbReference type="GO" id="GO:0046103">
    <property type="term" value="P:inosine biosynthetic process"/>
    <property type="evidence" value="ECO:0007669"/>
    <property type="project" value="TreeGrafter"/>
</dbReference>
<feature type="compositionally biased region" description="Low complexity" evidence="10">
    <location>
        <begin position="42"/>
        <end position="70"/>
    </location>
</feature>
<keyword evidence="8" id="KW-0378">Hydrolase</keyword>
<feature type="domain" description="Adenosine deaminase" evidence="12">
    <location>
        <begin position="321"/>
        <end position="535"/>
    </location>
</feature>
<evidence type="ECO:0000313" key="15">
    <source>
        <dbReference type="Proteomes" id="UP000007797"/>
    </source>
</evidence>
<dbReference type="Pfam" id="PF00962">
    <property type="entry name" value="A_deaminase"/>
    <property type="match status" value="1"/>
</dbReference>
<dbReference type="KEGG" id="dfa:DFA_04800"/>
<sequence>MTTVITKILLISMLICSLIVCATYSSAVRINHHQQSTTVKPSSYQKRGGSSPSSSSSSTDSYSSSDSGSSADEPGIKEYLELRQKLVDQENKIKDGSFIHLNDNEIKANQIFSQILQYEELSLSNNDPSGINFLQAINNISETQVYQIIKKMPKGSILHLHQDSSATYDYLISVGTYMPNCYLYVGQNNAATPFGSFYFYAQQPSDPNWKLVATLRSQASNVTEFDATLLGSLTLFGLDYGNYISLWDKFDVIFARVAGLVTYTPITMGYMSHLVNQTFEDNVQHLELRKCFGSFYDLSGTAYNNTWFMTQLAELVEQVRVDYNAPEFAIKIIGCDGRHSSREVVFEHMKESLELRNQFPETFIGYDLVGPEDEGYPLIYFLEEFAELQEMSKYTQYPLEYYFHAGETILYNNTNLYDAILLKSVRIGHGLQLTKHPLLMDLVKQNNIGIEVCPISNQVLEFVANFRAHPAFALFNEGLPITINNDDPAIYGYSGISFDFYEVTVGWGLNIQQLKQLAINSLAYSTYFDDQEKNATITAWESKWEDFINWLITLTPPTFNK</sequence>
<dbReference type="SUPFAM" id="SSF51556">
    <property type="entry name" value="Metallo-dependent hydrolases"/>
    <property type="match status" value="1"/>
</dbReference>
<dbReference type="EC" id="3.5.4.4" evidence="4"/>
<feature type="domain" description="Adenosine/AMP deaminase N-terminal" evidence="13">
    <location>
        <begin position="71"/>
        <end position="149"/>
    </location>
</feature>